<protein>
    <recommendedName>
        <fullName evidence="1">FtsK domain-containing protein</fullName>
    </recommendedName>
</protein>
<reference evidence="2 3" key="1">
    <citation type="submission" date="2015-07" db="EMBL/GenBank/DDBJ databases">
        <authorList>
            <person name="Ju K.-S."/>
            <person name="Doroghazi J.R."/>
            <person name="Metcalf W.W."/>
        </authorList>
    </citation>
    <scope>NUCLEOTIDE SEQUENCE [LARGE SCALE GENOMIC DNA]</scope>
    <source>
        <strain evidence="2 3">NRRL B-3589</strain>
    </source>
</reference>
<dbReference type="Pfam" id="PF01580">
    <property type="entry name" value="FtsK_SpoIIIE"/>
    <property type="match status" value="1"/>
</dbReference>
<comment type="caution">
    <text evidence="2">The sequence shown here is derived from an EMBL/GenBank/DDBJ whole genome shotgun (WGS) entry which is preliminary data.</text>
</comment>
<dbReference type="Proteomes" id="UP000037020">
    <property type="component" value="Unassembled WGS sequence"/>
</dbReference>
<keyword evidence="3" id="KW-1185">Reference proteome</keyword>
<dbReference type="Gene3D" id="3.40.50.300">
    <property type="entry name" value="P-loop containing nucleotide triphosphate hydrolases"/>
    <property type="match status" value="1"/>
</dbReference>
<organism evidence="2 3">
    <name type="scientific">Streptomyces varsoviensis</name>
    <dbReference type="NCBI Taxonomy" id="67373"/>
    <lineage>
        <taxon>Bacteria</taxon>
        <taxon>Bacillati</taxon>
        <taxon>Actinomycetota</taxon>
        <taxon>Actinomycetes</taxon>
        <taxon>Kitasatosporales</taxon>
        <taxon>Streptomycetaceae</taxon>
        <taxon>Streptomyces</taxon>
    </lineage>
</organism>
<dbReference type="SUPFAM" id="SSF52540">
    <property type="entry name" value="P-loop containing nucleoside triphosphate hydrolases"/>
    <property type="match status" value="1"/>
</dbReference>
<evidence type="ECO:0000313" key="2">
    <source>
        <dbReference type="EMBL" id="KOG88959.1"/>
    </source>
</evidence>
<gene>
    <name evidence="2" type="ORF">ADK38_16885</name>
</gene>
<dbReference type="InterPro" id="IPR027417">
    <property type="entry name" value="P-loop_NTPase"/>
</dbReference>
<feature type="domain" description="FtsK" evidence="1">
    <location>
        <begin position="37"/>
        <end position="89"/>
    </location>
</feature>
<dbReference type="EMBL" id="LGUT01001424">
    <property type="protein sequence ID" value="KOG88959.1"/>
    <property type="molecule type" value="Genomic_DNA"/>
</dbReference>
<sequence>PLDVPPCVDELLPPLHADPRRGLTPADASTHATLTVPVGIVDRPFEQTREPLIADLSGAGGHIGVAGGPQSGKSTLLRSLILGLALTHT</sequence>
<name>A0ABR5J6J6_9ACTN</name>
<evidence type="ECO:0000313" key="3">
    <source>
        <dbReference type="Proteomes" id="UP000037020"/>
    </source>
</evidence>
<accession>A0ABR5J6J6</accession>
<dbReference type="InterPro" id="IPR002543">
    <property type="entry name" value="FtsK_dom"/>
</dbReference>
<proteinExistence type="predicted"/>
<feature type="non-terminal residue" evidence="2">
    <location>
        <position position="89"/>
    </location>
</feature>
<evidence type="ECO:0000259" key="1">
    <source>
        <dbReference type="Pfam" id="PF01580"/>
    </source>
</evidence>
<feature type="non-terminal residue" evidence="2">
    <location>
        <position position="1"/>
    </location>
</feature>